<dbReference type="Proteomes" id="UP001501729">
    <property type="component" value="Unassembled WGS sequence"/>
</dbReference>
<dbReference type="InterPro" id="IPR012336">
    <property type="entry name" value="Thioredoxin-like_fold"/>
</dbReference>
<dbReference type="EMBL" id="BAABKX010000012">
    <property type="protein sequence ID" value="GAA5052364.1"/>
    <property type="molecule type" value="Genomic_DNA"/>
</dbReference>
<dbReference type="InterPro" id="IPR036249">
    <property type="entry name" value="Thioredoxin-like_sf"/>
</dbReference>
<accession>A0AAV3UIS8</accession>
<proteinExistence type="inferred from homology"/>
<evidence type="ECO:0000313" key="5">
    <source>
        <dbReference type="EMBL" id="GAA5052364.1"/>
    </source>
</evidence>
<sequence>MQTQTPTTQRTESTIEPETTSTTQSTTEQEPTTTTPSTTEPETTTTAPSTTEQTTSTTQSTTEPTTSTTPSTTEQTTSTKRTTTTVAHSAPNHPSTKGIFDEPTRGPTPFSPDATLIAFEDPSCHNCVYFEEKTYPNLKRNHIDSGELSFVVRTIPVVEEWGTRAIYALEAAHARNEQAFWDLKAYYFSNQGQFNSRNVLSKTKSFIDYNTRLNGRVIVRDAKSKAYNKQVREDRSVAKTANVPGTPVFFAFRSEKYVTKIVGTQGYSIFKNVLGL</sequence>
<dbReference type="AlphaFoldDB" id="A0AAV3UIS8"/>
<keyword evidence="2" id="KW-0813">Transport</keyword>
<protein>
    <recommendedName>
        <fullName evidence="4">Thioredoxin-like fold domain-containing protein</fullName>
    </recommendedName>
</protein>
<dbReference type="Pfam" id="PF13462">
    <property type="entry name" value="Thioredoxin_4"/>
    <property type="match status" value="1"/>
</dbReference>
<keyword evidence="2" id="KW-0249">Electron transport</keyword>
<organism evidence="5 6">
    <name type="scientific">Haladaptatus pallidirubidus</name>
    <dbReference type="NCBI Taxonomy" id="1008152"/>
    <lineage>
        <taxon>Archaea</taxon>
        <taxon>Methanobacteriati</taxon>
        <taxon>Methanobacteriota</taxon>
        <taxon>Stenosarchaea group</taxon>
        <taxon>Halobacteria</taxon>
        <taxon>Halobacteriales</taxon>
        <taxon>Haladaptataceae</taxon>
        <taxon>Haladaptatus</taxon>
    </lineage>
</organism>
<evidence type="ECO:0000256" key="3">
    <source>
        <dbReference type="SAM" id="MobiDB-lite"/>
    </source>
</evidence>
<dbReference type="Gene3D" id="3.40.30.10">
    <property type="entry name" value="Glutaredoxin"/>
    <property type="match status" value="1"/>
</dbReference>
<comment type="similarity">
    <text evidence="1">Belongs to the glutaredoxin family.</text>
</comment>
<keyword evidence="6" id="KW-1185">Reference proteome</keyword>
<comment type="caution">
    <text evidence="5">The sequence shown here is derived from an EMBL/GenBank/DDBJ whole genome shotgun (WGS) entry which is preliminary data.</text>
</comment>
<gene>
    <name evidence="5" type="ORF">GCM10025751_28470</name>
</gene>
<evidence type="ECO:0000259" key="4">
    <source>
        <dbReference type="Pfam" id="PF13462"/>
    </source>
</evidence>
<feature type="compositionally biased region" description="Low complexity" evidence="3">
    <location>
        <begin position="1"/>
        <end position="85"/>
    </location>
</feature>
<name>A0AAV3UIS8_9EURY</name>
<dbReference type="SUPFAM" id="SSF52833">
    <property type="entry name" value="Thioredoxin-like"/>
    <property type="match status" value="1"/>
</dbReference>
<feature type="region of interest" description="Disordered" evidence="3">
    <location>
        <begin position="1"/>
        <end position="111"/>
    </location>
</feature>
<feature type="domain" description="Thioredoxin-like fold" evidence="4">
    <location>
        <begin position="114"/>
        <end position="251"/>
    </location>
</feature>
<evidence type="ECO:0000313" key="6">
    <source>
        <dbReference type="Proteomes" id="UP001501729"/>
    </source>
</evidence>
<evidence type="ECO:0000256" key="2">
    <source>
        <dbReference type="ARBA" id="ARBA00022982"/>
    </source>
</evidence>
<reference evidence="5 6" key="1">
    <citation type="journal article" date="2019" name="Int. J. Syst. Evol. Microbiol.">
        <title>The Global Catalogue of Microorganisms (GCM) 10K type strain sequencing project: providing services to taxonomists for standard genome sequencing and annotation.</title>
        <authorList>
            <consortium name="The Broad Institute Genomics Platform"/>
            <consortium name="The Broad Institute Genome Sequencing Center for Infectious Disease"/>
            <person name="Wu L."/>
            <person name="Ma J."/>
        </authorList>
    </citation>
    <scope>NUCLEOTIDE SEQUENCE [LARGE SCALE GENOMIC DNA]</scope>
    <source>
        <strain evidence="5 6">JCM 17504</strain>
    </source>
</reference>
<evidence type="ECO:0000256" key="1">
    <source>
        <dbReference type="ARBA" id="ARBA00007787"/>
    </source>
</evidence>